<keyword evidence="1" id="KW-1133">Transmembrane helix</keyword>
<dbReference type="AlphaFoldDB" id="A0A0R1VHQ2"/>
<keyword evidence="1" id="KW-0472">Membrane</keyword>
<organism evidence="2 3">
    <name type="scientific">Lactobacillus kitasatonis DSM 16761 = JCM 1039</name>
    <dbReference type="NCBI Taxonomy" id="1423767"/>
    <lineage>
        <taxon>Bacteria</taxon>
        <taxon>Bacillati</taxon>
        <taxon>Bacillota</taxon>
        <taxon>Bacilli</taxon>
        <taxon>Lactobacillales</taxon>
        <taxon>Lactobacillaceae</taxon>
        <taxon>Lactobacillus</taxon>
    </lineage>
</organism>
<protein>
    <recommendedName>
        <fullName evidence="4">ABC superfamily ATP binding cassette transporter, membrane protein</fullName>
    </recommendedName>
</protein>
<feature type="transmembrane region" description="Helical" evidence="1">
    <location>
        <begin position="38"/>
        <end position="58"/>
    </location>
</feature>
<evidence type="ECO:0000313" key="2">
    <source>
        <dbReference type="EMBL" id="KRM04967.1"/>
    </source>
</evidence>
<name>A0A0R1VHQ2_9LACO</name>
<keyword evidence="1" id="KW-0812">Transmembrane</keyword>
<evidence type="ECO:0008006" key="4">
    <source>
        <dbReference type="Google" id="ProtNLM"/>
    </source>
</evidence>
<dbReference type="RefSeq" id="WP_081775155.1">
    <property type="nucleotide sequence ID" value="NZ_AZFU01000016.1"/>
</dbReference>
<dbReference type="Proteomes" id="UP000051307">
    <property type="component" value="Unassembled WGS sequence"/>
</dbReference>
<feature type="transmembrane region" description="Helical" evidence="1">
    <location>
        <begin position="6"/>
        <end position="26"/>
    </location>
</feature>
<dbReference type="EMBL" id="AZFU01000016">
    <property type="protein sequence ID" value="KRM04967.1"/>
    <property type="molecule type" value="Genomic_DNA"/>
</dbReference>
<comment type="caution">
    <text evidence="2">The sequence shown here is derived from an EMBL/GenBank/DDBJ whole genome shotgun (WGS) entry which is preliminary data.</text>
</comment>
<sequence>MNTGLLVLITTAFVIIIGCFCLVFGLDKSKPPKTRRRLLYTALICVFLVWGLITFIMLNPMG</sequence>
<dbReference type="PATRIC" id="fig|1423767.3.peg.392"/>
<evidence type="ECO:0000256" key="1">
    <source>
        <dbReference type="SAM" id="Phobius"/>
    </source>
</evidence>
<reference evidence="2 3" key="1">
    <citation type="journal article" date="2015" name="Genome Announc.">
        <title>Expanding the biotechnology potential of lactobacilli through comparative genomics of 213 strains and associated genera.</title>
        <authorList>
            <person name="Sun Z."/>
            <person name="Harris H.M."/>
            <person name="McCann A."/>
            <person name="Guo C."/>
            <person name="Argimon S."/>
            <person name="Zhang W."/>
            <person name="Yang X."/>
            <person name="Jeffery I.B."/>
            <person name="Cooney J.C."/>
            <person name="Kagawa T.F."/>
            <person name="Liu W."/>
            <person name="Song Y."/>
            <person name="Salvetti E."/>
            <person name="Wrobel A."/>
            <person name="Rasinkangas P."/>
            <person name="Parkhill J."/>
            <person name="Rea M.C."/>
            <person name="O'Sullivan O."/>
            <person name="Ritari J."/>
            <person name="Douillard F.P."/>
            <person name="Paul Ross R."/>
            <person name="Yang R."/>
            <person name="Briner A.E."/>
            <person name="Felis G.E."/>
            <person name="de Vos W.M."/>
            <person name="Barrangou R."/>
            <person name="Klaenhammer T.R."/>
            <person name="Caufield P.W."/>
            <person name="Cui Y."/>
            <person name="Zhang H."/>
            <person name="O'Toole P.W."/>
        </authorList>
    </citation>
    <scope>NUCLEOTIDE SEQUENCE [LARGE SCALE GENOMIC DNA]</scope>
    <source>
        <strain evidence="2 3">DSM 16761</strain>
    </source>
</reference>
<proteinExistence type="predicted"/>
<accession>A0A0R1VHQ2</accession>
<gene>
    <name evidence="2" type="ORF">FC59_GL000379</name>
</gene>
<evidence type="ECO:0000313" key="3">
    <source>
        <dbReference type="Proteomes" id="UP000051307"/>
    </source>
</evidence>
<dbReference type="OrthoDB" id="2324359at2"/>